<gene>
    <name evidence="2" type="ORF">M421DRAFT_87981</name>
</gene>
<dbReference type="Proteomes" id="UP000800082">
    <property type="component" value="Unassembled WGS sequence"/>
</dbReference>
<feature type="chain" id="PRO_5025594559" description="Cyanovirin-N domain-containing protein" evidence="1">
    <location>
        <begin position="20"/>
        <end position="230"/>
    </location>
</feature>
<evidence type="ECO:0008006" key="4">
    <source>
        <dbReference type="Google" id="ProtNLM"/>
    </source>
</evidence>
<keyword evidence="3" id="KW-1185">Reference proteome</keyword>
<accession>A0A6A5RZR9</accession>
<name>A0A6A5RZR9_9PLEO</name>
<reference evidence="2" key="1">
    <citation type="journal article" date="2020" name="Stud. Mycol.">
        <title>101 Dothideomycetes genomes: a test case for predicting lifestyles and emergence of pathogens.</title>
        <authorList>
            <person name="Haridas S."/>
            <person name="Albert R."/>
            <person name="Binder M."/>
            <person name="Bloem J."/>
            <person name="Labutti K."/>
            <person name="Salamov A."/>
            <person name="Andreopoulos B."/>
            <person name="Baker S."/>
            <person name="Barry K."/>
            <person name="Bills G."/>
            <person name="Bluhm B."/>
            <person name="Cannon C."/>
            <person name="Castanera R."/>
            <person name="Culley D."/>
            <person name="Daum C."/>
            <person name="Ezra D."/>
            <person name="Gonzalez J."/>
            <person name="Henrissat B."/>
            <person name="Kuo A."/>
            <person name="Liang C."/>
            <person name="Lipzen A."/>
            <person name="Lutzoni F."/>
            <person name="Magnuson J."/>
            <person name="Mondo S."/>
            <person name="Nolan M."/>
            <person name="Ohm R."/>
            <person name="Pangilinan J."/>
            <person name="Park H.-J."/>
            <person name="Ramirez L."/>
            <person name="Alfaro M."/>
            <person name="Sun H."/>
            <person name="Tritt A."/>
            <person name="Yoshinaga Y."/>
            <person name="Zwiers L.-H."/>
            <person name="Turgeon B."/>
            <person name="Goodwin S."/>
            <person name="Spatafora J."/>
            <person name="Crous P."/>
            <person name="Grigoriev I."/>
        </authorList>
    </citation>
    <scope>NUCLEOTIDE SEQUENCE</scope>
    <source>
        <strain evidence="2">CBS 183.55</strain>
    </source>
</reference>
<sequence>MCSATISLVFAVLVAQVLALPQVEQVGTASSAVTAVPICTHIIFKQPSFGRVCTSHSSTLTYTSYTNCGVGCTLSTRQFGVGLPCRTVRFNPGNTATMVTSCSPITAMTTTTKTVTKHARHTGELPFLFSGGLLIWSSHFEFVEAPRRGCSSILRYRDMRFMWSQSLVGEGIRVQGLCMYLDQGDRISLKGFAASSNASWMHFCFLLSLYVDVVMRGRGRAWVRHAQNLS</sequence>
<dbReference type="OrthoDB" id="3797993at2759"/>
<evidence type="ECO:0000313" key="3">
    <source>
        <dbReference type="Proteomes" id="UP000800082"/>
    </source>
</evidence>
<feature type="signal peptide" evidence="1">
    <location>
        <begin position="1"/>
        <end position="19"/>
    </location>
</feature>
<evidence type="ECO:0000256" key="1">
    <source>
        <dbReference type="SAM" id="SignalP"/>
    </source>
</evidence>
<dbReference type="EMBL" id="ML978956">
    <property type="protein sequence ID" value="KAF1933911.1"/>
    <property type="molecule type" value="Genomic_DNA"/>
</dbReference>
<organism evidence="2 3">
    <name type="scientific">Didymella exigua CBS 183.55</name>
    <dbReference type="NCBI Taxonomy" id="1150837"/>
    <lineage>
        <taxon>Eukaryota</taxon>
        <taxon>Fungi</taxon>
        <taxon>Dikarya</taxon>
        <taxon>Ascomycota</taxon>
        <taxon>Pezizomycotina</taxon>
        <taxon>Dothideomycetes</taxon>
        <taxon>Pleosporomycetidae</taxon>
        <taxon>Pleosporales</taxon>
        <taxon>Pleosporineae</taxon>
        <taxon>Didymellaceae</taxon>
        <taxon>Didymella</taxon>
    </lineage>
</organism>
<keyword evidence="1" id="KW-0732">Signal</keyword>
<dbReference type="RefSeq" id="XP_033454159.1">
    <property type="nucleotide sequence ID" value="XM_033597617.1"/>
</dbReference>
<evidence type="ECO:0000313" key="2">
    <source>
        <dbReference type="EMBL" id="KAF1933911.1"/>
    </source>
</evidence>
<dbReference type="GeneID" id="54355284"/>
<proteinExistence type="predicted"/>
<dbReference type="AlphaFoldDB" id="A0A6A5RZR9"/>
<protein>
    <recommendedName>
        <fullName evidence="4">Cyanovirin-N domain-containing protein</fullName>
    </recommendedName>
</protein>